<dbReference type="Pfam" id="PF13087">
    <property type="entry name" value="AAA_12"/>
    <property type="match status" value="1"/>
</dbReference>
<dbReference type="Gene3D" id="3.40.50.300">
    <property type="entry name" value="P-loop containing nucleotide triphosphate hydrolases"/>
    <property type="match status" value="1"/>
</dbReference>
<reference evidence="2 3" key="1">
    <citation type="submission" date="2018-02" db="EMBL/GenBank/DDBJ databases">
        <title>Draft genome sequences of Elsinoe sp., causing black scab on jojoba.</title>
        <authorList>
            <person name="Stodart B."/>
            <person name="Jeffress S."/>
            <person name="Ash G."/>
            <person name="Arun Chinnappa K."/>
        </authorList>
    </citation>
    <scope>NUCLEOTIDE SEQUENCE [LARGE SCALE GENOMIC DNA]</scope>
    <source>
        <strain evidence="2 3">Hillstone_2</strain>
    </source>
</reference>
<comment type="caution">
    <text evidence="2">The sequence shown here is derived from an EMBL/GenBank/DDBJ whole genome shotgun (WGS) entry which is preliminary data.</text>
</comment>
<accession>A0A4U7BC00</accession>
<organism evidence="2 3">
    <name type="scientific">Elsinoe australis</name>
    <dbReference type="NCBI Taxonomy" id="40998"/>
    <lineage>
        <taxon>Eukaryota</taxon>
        <taxon>Fungi</taxon>
        <taxon>Dikarya</taxon>
        <taxon>Ascomycota</taxon>
        <taxon>Pezizomycotina</taxon>
        <taxon>Dothideomycetes</taxon>
        <taxon>Dothideomycetidae</taxon>
        <taxon>Myriangiales</taxon>
        <taxon>Elsinoaceae</taxon>
        <taxon>Elsinoe</taxon>
    </lineage>
</organism>
<protein>
    <submittedName>
        <fullName evidence="2">AAA domain-containing protein 3</fullName>
    </submittedName>
</protein>
<dbReference type="InterPro" id="IPR027417">
    <property type="entry name" value="P-loop_NTPase"/>
</dbReference>
<evidence type="ECO:0000259" key="1">
    <source>
        <dbReference type="Pfam" id="PF13087"/>
    </source>
</evidence>
<gene>
    <name evidence="2" type="ORF">C1H76_2045</name>
</gene>
<evidence type="ECO:0000313" key="2">
    <source>
        <dbReference type="EMBL" id="TKX25397.1"/>
    </source>
</evidence>
<proteinExistence type="predicted"/>
<dbReference type="AlphaFoldDB" id="A0A4U7BC00"/>
<dbReference type="EMBL" id="PTQR01000028">
    <property type="protein sequence ID" value="TKX25397.1"/>
    <property type="molecule type" value="Genomic_DNA"/>
</dbReference>
<sequence length="142" mass="16248">MNLRTRVNKTVKEKRGEKSDHIHVSTIRRAQGKEFNIVIIDTVFGHRVGTLQNTGTLRTMLTRARYGLIVISDVYSIVEGLKWGREHSWGHKQAALGRLVETMTAPGACLYRTMGEWIDRRDGGEIRRVDRDLGQQRMESEA</sequence>
<feature type="domain" description="DNA2/NAM7 helicase-like C-terminal" evidence="1">
    <location>
        <begin position="8"/>
        <end position="73"/>
    </location>
</feature>
<dbReference type="SUPFAM" id="SSF52540">
    <property type="entry name" value="P-loop containing nucleoside triphosphate hydrolases"/>
    <property type="match status" value="1"/>
</dbReference>
<name>A0A4U7BC00_9PEZI</name>
<dbReference type="Proteomes" id="UP000308133">
    <property type="component" value="Unassembled WGS sequence"/>
</dbReference>
<dbReference type="InterPro" id="IPR041679">
    <property type="entry name" value="DNA2/NAM7-like_C"/>
</dbReference>
<evidence type="ECO:0000313" key="3">
    <source>
        <dbReference type="Proteomes" id="UP000308133"/>
    </source>
</evidence>